<evidence type="ECO:0000256" key="5">
    <source>
        <dbReference type="ARBA" id="ARBA00022692"/>
    </source>
</evidence>
<dbReference type="InterPro" id="IPR036396">
    <property type="entry name" value="Cyt_P450_sf"/>
</dbReference>
<comment type="subcellular location">
    <subcellularLocation>
        <location evidence="2">Membrane</location>
        <topology evidence="2">Single-pass membrane protein</topology>
    </subcellularLocation>
</comment>
<keyword evidence="16" id="KW-1185">Reference proteome</keyword>
<sequence>METWFLIIVTACLAALLRAFLSLKPKLKLPPGPPAAPIISGLQWLGKSSTEMEAALRRLYSKYGPIVRITIGSRSAIFISSRDLAHQALVLKGAIFADRPKQSPVTKLLNVSSSRYGPTWRILRRNLTSQILHPSQTKEYCDARKWALNILFTRLISAASTDPAVKVVDHIMFTLFCLLVLMCFGHKLEESKIQEIEHVERQLLLSFVRFRILGSWPRLTRILLRSRWEELFSLWKKQKELLAPLIRARKDAADDQTSKLVTCYVDTLLGLEIQDDQSNEKRKLTEEEMVTACSEFLDGGIETTATVMQWIMANLVKYPNIQAKLLDEIRGVVGAEAQVREEDLAKMPYLKAVVLEGLRRHPPGHFVLPHSVSQDVELGGYLVPKAAFVNFAVAEMNWDPKVWEDPMEFKPERFLSDNGSGGPAEFDITGSREIKMLTFGAGRRICPGYGLAIHHLEYFVANLVWKFEWTAAEGHEVDLTEKQEFTITMKHPLQARISPRQKLIPDYKMSVPEPLLWNP</sequence>
<dbReference type="FunFam" id="1.10.630.10:FF:000012">
    <property type="entry name" value="Cytochrome P450 family protein"/>
    <property type="match status" value="1"/>
</dbReference>
<evidence type="ECO:0000256" key="1">
    <source>
        <dbReference type="ARBA" id="ARBA00001971"/>
    </source>
</evidence>
<evidence type="ECO:0000256" key="14">
    <source>
        <dbReference type="SAM" id="SignalP"/>
    </source>
</evidence>
<dbReference type="SUPFAM" id="SSF48264">
    <property type="entry name" value="Cytochrome P450"/>
    <property type="match status" value="1"/>
</dbReference>
<dbReference type="GO" id="GO:0005506">
    <property type="term" value="F:iron ion binding"/>
    <property type="evidence" value="ECO:0007669"/>
    <property type="project" value="InterPro"/>
</dbReference>
<keyword evidence="11" id="KW-0472">Membrane</keyword>
<dbReference type="GO" id="GO:0016709">
    <property type="term" value="F:oxidoreductase activity, acting on paired donors, with incorporation or reduction of molecular oxygen, NAD(P)H as one donor, and incorporation of one atom of oxygen"/>
    <property type="evidence" value="ECO:0007669"/>
    <property type="project" value="TreeGrafter"/>
</dbReference>
<evidence type="ECO:0008006" key="17">
    <source>
        <dbReference type="Google" id="ProtNLM"/>
    </source>
</evidence>
<keyword evidence="4 12" id="KW-0349">Heme</keyword>
<dbReference type="InterPro" id="IPR002401">
    <property type="entry name" value="Cyt_P450_E_grp-I"/>
</dbReference>
<evidence type="ECO:0000256" key="6">
    <source>
        <dbReference type="ARBA" id="ARBA00022723"/>
    </source>
</evidence>
<accession>A0A9Q1Q725</accession>
<evidence type="ECO:0000313" key="16">
    <source>
        <dbReference type="Proteomes" id="UP001153076"/>
    </source>
</evidence>
<evidence type="ECO:0000256" key="8">
    <source>
        <dbReference type="ARBA" id="ARBA00023002"/>
    </source>
</evidence>
<evidence type="ECO:0000256" key="11">
    <source>
        <dbReference type="ARBA" id="ARBA00023136"/>
    </source>
</evidence>
<keyword evidence="7" id="KW-1133">Transmembrane helix</keyword>
<keyword evidence="10 13" id="KW-0503">Monooxygenase</keyword>
<evidence type="ECO:0000256" key="13">
    <source>
        <dbReference type="RuleBase" id="RU000461"/>
    </source>
</evidence>
<dbReference type="InterPro" id="IPR017972">
    <property type="entry name" value="Cyt_P450_CS"/>
</dbReference>
<dbReference type="EMBL" id="JAKOGI010000695">
    <property type="protein sequence ID" value="KAJ8431338.1"/>
    <property type="molecule type" value="Genomic_DNA"/>
</dbReference>
<comment type="caution">
    <text evidence="15">The sequence shown here is derived from an EMBL/GenBank/DDBJ whole genome shotgun (WGS) entry which is preliminary data.</text>
</comment>
<evidence type="ECO:0000256" key="2">
    <source>
        <dbReference type="ARBA" id="ARBA00004167"/>
    </source>
</evidence>
<feature type="binding site" description="axial binding residue" evidence="12">
    <location>
        <position position="446"/>
    </location>
    <ligand>
        <name>heme</name>
        <dbReference type="ChEBI" id="CHEBI:30413"/>
    </ligand>
    <ligandPart>
        <name>Fe</name>
        <dbReference type="ChEBI" id="CHEBI:18248"/>
    </ligandPart>
</feature>
<reference evidence="15" key="1">
    <citation type="submission" date="2022-04" db="EMBL/GenBank/DDBJ databases">
        <title>Carnegiea gigantea Genome sequencing and assembly v2.</title>
        <authorList>
            <person name="Copetti D."/>
            <person name="Sanderson M.J."/>
            <person name="Burquez A."/>
            <person name="Wojciechowski M.F."/>
        </authorList>
    </citation>
    <scope>NUCLEOTIDE SEQUENCE</scope>
    <source>
        <strain evidence="15">SGP5-SGP5p</strain>
        <tissue evidence="15">Aerial part</tissue>
    </source>
</reference>
<dbReference type="AlphaFoldDB" id="A0A9Q1Q725"/>
<feature type="signal peptide" evidence="14">
    <location>
        <begin position="1"/>
        <end position="19"/>
    </location>
</feature>
<dbReference type="Proteomes" id="UP001153076">
    <property type="component" value="Unassembled WGS sequence"/>
</dbReference>
<dbReference type="PRINTS" id="PR00385">
    <property type="entry name" value="P450"/>
</dbReference>
<evidence type="ECO:0000256" key="7">
    <source>
        <dbReference type="ARBA" id="ARBA00022989"/>
    </source>
</evidence>
<keyword evidence="14" id="KW-0732">Signal</keyword>
<dbReference type="Pfam" id="PF00067">
    <property type="entry name" value="p450"/>
    <property type="match status" value="1"/>
</dbReference>
<dbReference type="OrthoDB" id="1055148at2759"/>
<dbReference type="PANTHER" id="PTHR24298:SF800">
    <property type="entry name" value="CYTOCHROME P450 89A2-RELATED"/>
    <property type="match status" value="1"/>
</dbReference>
<dbReference type="InterPro" id="IPR001128">
    <property type="entry name" value="Cyt_P450"/>
</dbReference>
<comment type="similarity">
    <text evidence="3 13">Belongs to the cytochrome P450 family.</text>
</comment>
<dbReference type="InterPro" id="IPR051103">
    <property type="entry name" value="Plant_metabolite_P450s"/>
</dbReference>
<dbReference type="GO" id="GO:0016020">
    <property type="term" value="C:membrane"/>
    <property type="evidence" value="ECO:0007669"/>
    <property type="project" value="UniProtKB-SubCell"/>
</dbReference>
<evidence type="ECO:0000313" key="15">
    <source>
        <dbReference type="EMBL" id="KAJ8431338.1"/>
    </source>
</evidence>
<dbReference type="Gene3D" id="1.10.630.10">
    <property type="entry name" value="Cytochrome P450"/>
    <property type="match status" value="1"/>
</dbReference>
<proteinExistence type="inferred from homology"/>
<evidence type="ECO:0000256" key="4">
    <source>
        <dbReference type="ARBA" id="ARBA00022617"/>
    </source>
</evidence>
<keyword evidence="6 12" id="KW-0479">Metal-binding</keyword>
<keyword evidence="9 12" id="KW-0408">Iron</keyword>
<keyword evidence="8 13" id="KW-0560">Oxidoreductase</keyword>
<name>A0A9Q1Q725_9CARY</name>
<dbReference type="GO" id="GO:0020037">
    <property type="term" value="F:heme binding"/>
    <property type="evidence" value="ECO:0007669"/>
    <property type="project" value="InterPro"/>
</dbReference>
<evidence type="ECO:0000256" key="3">
    <source>
        <dbReference type="ARBA" id="ARBA00010617"/>
    </source>
</evidence>
<protein>
    <recommendedName>
        <fullName evidence="17">Cytochrome P450</fullName>
    </recommendedName>
</protein>
<feature type="chain" id="PRO_5040157292" description="Cytochrome P450" evidence="14">
    <location>
        <begin position="20"/>
        <end position="519"/>
    </location>
</feature>
<evidence type="ECO:0000256" key="10">
    <source>
        <dbReference type="ARBA" id="ARBA00023033"/>
    </source>
</evidence>
<gene>
    <name evidence="15" type="ORF">Cgig2_033180</name>
</gene>
<dbReference type="PANTHER" id="PTHR24298">
    <property type="entry name" value="FLAVONOID 3'-MONOOXYGENASE-RELATED"/>
    <property type="match status" value="1"/>
</dbReference>
<comment type="cofactor">
    <cofactor evidence="1 12">
        <name>heme</name>
        <dbReference type="ChEBI" id="CHEBI:30413"/>
    </cofactor>
</comment>
<keyword evidence="5" id="KW-0812">Transmembrane</keyword>
<dbReference type="PROSITE" id="PS00086">
    <property type="entry name" value="CYTOCHROME_P450"/>
    <property type="match status" value="1"/>
</dbReference>
<organism evidence="15 16">
    <name type="scientific">Carnegiea gigantea</name>
    <dbReference type="NCBI Taxonomy" id="171969"/>
    <lineage>
        <taxon>Eukaryota</taxon>
        <taxon>Viridiplantae</taxon>
        <taxon>Streptophyta</taxon>
        <taxon>Embryophyta</taxon>
        <taxon>Tracheophyta</taxon>
        <taxon>Spermatophyta</taxon>
        <taxon>Magnoliopsida</taxon>
        <taxon>eudicotyledons</taxon>
        <taxon>Gunneridae</taxon>
        <taxon>Pentapetalae</taxon>
        <taxon>Caryophyllales</taxon>
        <taxon>Cactineae</taxon>
        <taxon>Cactaceae</taxon>
        <taxon>Cactoideae</taxon>
        <taxon>Echinocereeae</taxon>
        <taxon>Carnegiea</taxon>
    </lineage>
</organism>
<evidence type="ECO:0000256" key="9">
    <source>
        <dbReference type="ARBA" id="ARBA00023004"/>
    </source>
</evidence>
<evidence type="ECO:0000256" key="12">
    <source>
        <dbReference type="PIRSR" id="PIRSR602401-1"/>
    </source>
</evidence>
<dbReference type="CDD" id="cd11075">
    <property type="entry name" value="CYP77_89"/>
    <property type="match status" value="1"/>
</dbReference>
<dbReference type="PRINTS" id="PR00463">
    <property type="entry name" value="EP450I"/>
</dbReference>